<comment type="caution">
    <text evidence="2">The sequence shown here is derived from an EMBL/GenBank/DDBJ whole genome shotgun (WGS) entry which is preliminary data.</text>
</comment>
<name>A0A5C4J4B1_9ACTN</name>
<feature type="region of interest" description="Disordered" evidence="1">
    <location>
        <begin position="38"/>
        <end position="61"/>
    </location>
</feature>
<evidence type="ECO:0000256" key="1">
    <source>
        <dbReference type="SAM" id="MobiDB-lite"/>
    </source>
</evidence>
<gene>
    <name evidence="2" type="ORF">ETD83_29940</name>
</gene>
<evidence type="ECO:0000313" key="3">
    <source>
        <dbReference type="Proteomes" id="UP000309174"/>
    </source>
</evidence>
<organism evidence="2 3">
    <name type="scientific">Actinomadura soli</name>
    <dbReference type="NCBI Taxonomy" id="2508997"/>
    <lineage>
        <taxon>Bacteria</taxon>
        <taxon>Bacillati</taxon>
        <taxon>Actinomycetota</taxon>
        <taxon>Actinomycetes</taxon>
        <taxon>Streptosporangiales</taxon>
        <taxon>Thermomonosporaceae</taxon>
        <taxon>Actinomadura</taxon>
    </lineage>
</organism>
<keyword evidence="3" id="KW-1185">Reference proteome</keyword>
<dbReference type="Proteomes" id="UP000309174">
    <property type="component" value="Unassembled WGS sequence"/>
</dbReference>
<proteinExistence type="predicted"/>
<evidence type="ECO:0000313" key="2">
    <source>
        <dbReference type="EMBL" id="TMQ91632.1"/>
    </source>
</evidence>
<reference evidence="2 3" key="1">
    <citation type="submission" date="2019-05" db="EMBL/GenBank/DDBJ databases">
        <title>Draft genome sequence of Actinomadura sp. 14C53.</title>
        <authorList>
            <person name="Saricaoglu S."/>
            <person name="Isik K."/>
        </authorList>
    </citation>
    <scope>NUCLEOTIDE SEQUENCE [LARGE SCALE GENOMIC DNA]</scope>
    <source>
        <strain evidence="2 3">14C53</strain>
    </source>
</reference>
<protein>
    <submittedName>
        <fullName evidence="2">Uncharacterized protein</fullName>
    </submittedName>
</protein>
<dbReference type="AlphaFoldDB" id="A0A5C4J4B1"/>
<sequence>MTPDHRELAERGARARGVPLARYVELLIEGDEIARNFEPPGRGRRRQAFGVTRKVEQEDRA</sequence>
<accession>A0A5C4J4B1</accession>
<dbReference type="RefSeq" id="WP_138648562.1">
    <property type="nucleotide sequence ID" value="NZ_VCKW01000197.1"/>
</dbReference>
<dbReference type="EMBL" id="VCKW01000197">
    <property type="protein sequence ID" value="TMQ91632.1"/>
    <property type="molecule type" value="Genomic_DNA"/>
</dbReference>